<accession>A0AAN9K0C6</accession>
<sequence>MCRSFRPYMYFYLMRVAPDYQRQLSFSLRKMSYDPKKERSGARAKIKRSGRAKGFASTKEARPIGVGVIFNNIGGDGVKPRHREFWFTQQQS</sequence>
<comment type="caution">
    <text evidence="1">The sequence shown here is derived from an EMBL/GenBank/DDBJ whole genome shotgun (WGS) entry which is preliminary data.</text>
</comment>
<dbReference type="Proteomes" id="UP001367508">
    <property type="component" value="Unassembled WGS sequence"/>
</dbReference>
<evidence type="ECO:0000313" key="2">
    <source>
        <dbReference type="Proteomes" id="UP001367508"/>
    </source>
</evidence>
<keyword evidence="2" id="KW-1185">Reference proteome</keyword>
<proteinExistence type="predicted"/>
<reference evidence="1 2" key="1">
    <citation type="submission" date="2024-01" db="EMBL/GenBank/DDBJ databases">
        <title>The genomes of 5 underutilized Papilionoideae crops provide insights into root nodulation and disease resistanc.</title>
        <authorList>
            <person name="Jiang F."/>
        </authorList>
    </citation>
    <scope>NUCLEOTIDE SEQUENCE [LARGE SCALE GENOMIC DNA]</scope>
    <source>
        <strain evidence="1">LVBAO_FW01</strain>
        <tissue evidence="1">Leaves</tissue>
    </source>
</reference>
<dbReference type="EMBL" id="JAYMYQ010000010">
    <property type="protein sequence ID" value="KAK7308138.1"/>
    <property type="molecule type" value="Genomic_DNA"/>
</dbReference>
<organism evidence="1 2">
    <name type="scientific">Canavalia gladiata</name>
    <name type="common">Sword bean</name>
    <name type="synonym">Dolichos gladiatus</name>
    <dbReference type="NCBI Taxonomy" id="3824"/>
    <lineage>
        <taxon>Eukaryota</taxon>
        <taxon>Viridiplantae</taxon>
        <taxon>Streptophyta</taxon>
        <taxon>Embryophyta</taxon>
        <taxon>Tracheophyta</taxon>
        <taxon>Spermatophyta</taxon>
        <taxon>Magnoliopsida</taxon>
        <taxon>eudicotyledons</taxon>
        <taxon>Gunneridae</taxon>
        <taxon>Pentapetalae</taxon>
        <taxon>rosids</taxon>
        <taxon>fabids</taxon>
        <taxon>Fabales</taxon>
        <taxon>Fabaceae</taxon>
        <taxon>Papilionoideae</taxon>
        <taxon>50 kb inversion clade</taxon>
        <taxon>NPAAA clade</taxon>
        <taxon>indigoferoid/millettioid clade</taxon>
        <taxon>Phaseoleae</taxon>
        <taxon>Canavalia</taxon>
    </lineage>
</organism>
<gene>
    <name evidence="1" type="ORF">VNO77_41735</name>
</gene>
<evidence type="ECO:0000313" key="1">
    <source>
        <dbReference type="EMBL" id="KAK7308138.1"/>
    </source>
</evidence>
<protein>
    <submittedName>
        <fullName evidence="1">Uncharacterized protein</fullName>
    </submittedName>
</protein>
<name>A0AAN9K0C6_CANGL</name>
<dbReference type="AlphaFoldDB" id="A0AAN9K0C6"/>